<name>A0A841PYZ1_9BACL</name>
<comment type="caution">
    <text evidence="1">The sequence shown here is derived from an EMBL/GenBank/DDBJ whole genome shotgun (WGS) entry which is preliminary data.</text>
</comment>
<dbReference type="AlphaFoldDB" id="A0A841PYZ1"/>
<dbReference type="RefSeq" id="WP_246407202.1">
    <property type="nucleotide sequence ID" value="NZ_JACHHJ010000002.1"/>
</dbReference>
<dbReference type="Proteomes" id="UP000568839">
    <property type="component" value="Unassembled WGS sequence"/>
</dbReference>
<accession>A0A841PYZ1</accession>
<evidence type="ECO:0000313" key="2">
    <source>
        <dbReference type="Proteomes" id="UP000568839"/>
    </source>
</evidence>
<evidence type="ECO:0000313" key="1">
    <source>
        <dbReference type="EMBL" id="MBB6449712.1"/>
    </source>
</evidence>
<sequence length="86" mass="9689">MNDWENFKEDIAVDGGDPAPGGEQLQVIVDTLWVYDQPDWDARYTTVNEGEIFTIEEALTVNGSLMYELRSGLYITGNPEYVDIIA</sequence>
<keyword evidence="2" id="KW-1185">Reference proteome</keyword>
<reference evidence="1 2" key="1">
    <citation type="submission" date="2020-08" db="EMBL/GenBank/DDBJ databases">
        <title>Genomic Encyclopedia of Type Strains, Phase IV (KMG-IV): sequencing the most valuable type-strain genomes for metagenomic binning, comparative biology and taxonomic classification.</title>
        <authorList>
            <person name="Goeker M."/>
        </authorList>
    </citation>
    <scope>NUCLEOTIDE SEQUENCE [LARGE SCALE GENOMIC DNA]</scope>
    <source>
        <strain evidence="1 2">DSM 21769</strain>
    </source>
</reference>
<protein>
    <submittedName>
        <fullName evidence="1">Uncharacterized protein</fullName>
    </submittedName>
</protein>
<proteinExistence type="predicted"/>
<dbReference type="EMBL" id="JACHHJ010000002">
    <property type="protein sequence ID" value="MBB6449712.1"/>
    <property type="molecule type" value="Genomic_DNA"/>
</dbReference>
<organism evidence="1 2">
    <name type="scientific">Geomicrobium halophilum</name>
    <dbReference type="NCBI Taxonomy" id="549000"/>
    <lineage>
        <taxon>Bacteria</taxon>
        <taxon>Bacillati</taxon>
        <taxon>Bacillota</taxon>
        <taxon>Bacilli</taxon>
        <taxon>Bacillales</taxon>
        <taxon>Geomicrobium</taxon>
    </lineage>
</organism>
<gene>
    <name evidence="1" type="ORF">HNR44_001690</name>
</gene>